<evidence type="ECO:0000256" key="1">
    <source>
        <dbReference type="ARBA" id="ARBA00004141"/>
    </source>
</evidence>
<feature type="transmembrane region" description="Helical" evidence="6">
    <location>
        <begin position="9"/>
        <end position="30"/>
    </location>
</feature>
<evidence type="ECO:0000256" key="2">
    <source>
        <dbReference type="ARBA" id="ARBA00022692"/>
    </source>
</evidence>
<evidence type="ECO:0008006" key="9">
    <source>
        <dbReference type="Google" id="ProtNLM"/>
    </source>
</evidence>
<keyword evidence="3 6" id="KW-1133">Transmembrane helix</keyword>
<comment type="caution">
    <text evidence="7">The sequence shown here is derived from an EMBL/GenBank/DDBJ whole genome shotgun (WGS) entry which is preliminary data.</text>
</comment>
<evidence type="ECO:0000256" key="4">
    <source>
        <dbReference type="ARBA" id="ARBA00023136"/>
    </source>
</evidence>
<proteinExistence type="predicted"/>
<feature type="region of interest" description="Disordered" evidence="5">
    <location>
        <begin position="256"/>
        <end position="300"/>
    </location>
</feature>
<protein>
    <recommendedName>
        <fullName evidence="9">Tetraspanin Tsp3</fullName>
    </recommendedName>
</protein>
<dbReference type="Proteomes" id="UP001521222">
    <property type="component" value="Unassembled WGS sequence"/>
</dbReference>
<feature type="transmembrane region" description="Helical" evidence="6">
    <location>
        <begin position="42"/>
        <end position="62"/>
    </location>
</feature>
<keyword evidence="8" id="KW-1185">Reference proteome</keyword>
<keyword evidence="2 6" id="KW-0812">Transmembrane</keyword>
<comment type="subcellular location">
    <subcellularLocation>
        <location evidence="1">Membrane</location>
        <topology evidence="1">Multi-pass membrane protein</topology>
    </subcellularLocation>
</comment>
<accession>A0ABR3R9F1</accession>
<feature type="transmembrane region" description="Helical" evidence="6">
    <location>
        <begin position="83"/>
        <end position="103"/>
    </location>
</feature>
<organism evidence="7 8">
    <name type="scientific">Nothophoma quercina</name>
    <dbReference type="NCBI Taxonomy" id="749835"/>
    <lineage>
        <taxon>Eukaryota</taxon>
        <taxon>Fungi</taxon>
        <taxon>Dikarya</taxon>
        <taxon>Ascomycota</taxon>
        <taxon>Pezizomycotina</taxon>
        <taxon>Dothideomycetes</taxon>
        <taxon>Pleosporomycetidae</taxon>
        <taxon>Pleosporales</taxon>
        <taxon>Pleosporineae</taxon>
        <taxon>Didymellaceae</taxon>
        <taxon>Nothophoma</taxon>
    </lineage>
</organism>
<evidence type="ECO:0000256" key="5">
    <source>
        <dbReference type="SAM" id="MobiDB-lite"/>
    </source>
</evidence>
<evidence type="ECO:0000313" key="7">
    <source>
        <dbReference type="EMBL" id="KAL1601026.1"/>
    </source>
</evidence>
<name>A0ABR3R9F1_9PLEO</name>
<gene>
    <name evidence="7" type="ORF">SLS59_005694</name>
</gene>
<keyword evidence="4 6" id="KW-0472">Membrane</keyword>
<dbReference type="SUPFAM" id="SSF48652">
    <property type="entry name" value="Tetraspanin"/>
    <property type="match status" value="1"/>
</dbReference>
<sequence>MARYTRKQVVTFISIIYLVFATAMAGYAASRANRLSVPISDTLTGFSTALPVVSGILLECGYDLTRRKERRAHMPRGEIQRPPFVIVVNFIIFIYSTAVITLLGTHAAPPSELDCGLRRQWQTLFRSKDSESIKAIQDQYNCCGLANSRDMAWPFPSKSHKPDACEASFGRTRGCLGPWKAEEQHIAGLLMGVVGLVVVWAFAIIVIPTQRESWLHKIAPEQISDFIAREEHGSTGERRQINYLPDTNRYADRFQEEDDETTPLSPETRRAIETGRTQVGTGLPGNVAMDAPATEEWARD</sequence>
<dbReference type="InterPro" id="IPR018499">
    <property type="entry name" value="Tetraspanin/Peripherin"/>
</dbReference>
<evidence type="ECO:0000256" key="3">
    <source>
        <dbReference type="ARBA" id="ARBA00022989"/>
    </source>
</evidence>
<feature type="transmembrane region" description="Helical" evidence="6">
    <location>
        <begin position="186"/>
        <end position="207"/>
    </location>
</feature>
<reference evidence="7 8" key="1">
    <citation type="submission" date="2024-02" db="EMBL/GenBank/DDBJ databases">
        <title>De novo assembly and annotation of 12 fungi associated with fruit tree decline syndrome in Ontario, Canada.</title>
        <authorList>
            <person name="Sulman M."/>
            <person name="Ellouze W."/>
            <person name="Ilyukhin E."/>
        </authorList>
    </citation>
    <scope>NUCLEOTIDE SEQUENCE [LARGE SCALE GENOMIC DNA]</scope>
    <source>
        <strain evidence="7 8">M97-236</strain>
    </source>
</reference>
<evidence type="ECO:0000313" key="8">
    <source>
        <dbReference type="Proteomes" id="UP001521222"/>
    </source>
</evidence>
<dbReference type="Pfam" id="PF00335">
    <property type="entry name" value="Tetraspanin"/>
    <property type="match status" value="1"/>
</dbReference>
<evidence type="ECO:0000256" key="6">
    <source>
        <dbReference type="SAM" id="Phobius"/>
    </source>
</evidence>
<dbReference type="EMBL" id="JAKIXB020000017">
    <property type="protein sequence ID" value="KAL1601026.1"/>
    <property type="molecule type" value="Genomic_DNA"/>
</dbReference>
<dbReference type="InterPro" id="IPR008952">
    <property type="entry name" value="Tetraspanin_EC2_sf"/>
</dbReference>